<dbReference type="Proteomes" id="UP001446871">
    <property type="component" value="Unassembled WGS sequence"/>
</dbReference>
<dbReference type="EMBL" id="JAQQWM010000005">
    <property type="protein sequence ID" value="KAK8063257.1"/>
    <property type="molecule type" value="Genomic_DNA"/>
</dbReference>
<organism evidence="1 2">
    <name type="scientific">Apiospora saccharicola</name>
    <dbReference type="NCBI Taxonomy" id="335842"/>
    <lineage>
        <taxon>Eukaryota</taxon>
        <taxon>Fungi</taxon>
        <taxon>Dikarya</taxon>
        <taxon>Ascomycota</taxon>
        <taxon>Pezizomycotina</taxon>
        <taxon>Sordariomycetes</taxon>
        <taxon>Xylariomycetidae</taxon>
        <taxon>Amphisphaeriales</taxon>
        <taxon>Apiosporaceae</taxon>
        <taxon>Apiospora</taxon>
    </lineage>
</organism>
<accession>A0ABR1UWF6</accession>
<gene>
    <name evidence="1" type="ORF">PG996_007909</name>
</gene>
<name>A0ABR1UWF6_9PEZI</name>
<proteinExistence type="predicted"/>
<evidence type="ECO:0000313" key="2">
    <source>
        <dbReference type="Proteomes" id="UP001446871"/>
    </source>
</evidence>
<protein>
    <submittedName>
        <fullName evidence="1">Uncharacterized protein</fullName>
    </submittedName>
</protein>
<keyword evidence="2" id="KW-1185">Reference proteome</keyword>
<comment type="caution">
    <text evidence="1">The sequence shown here is derived from an EMBL/GenBank/DDBJ whole genome shotgun (WGS) entry which is preliminary data.</text>
</comment>
<sequence length="135" mass="15505">MQHDVKDLRILIRAGAWEMQPQATESKDLFPFHLSYLDGYAGFIDQDSPLYPMGWTKTAMMPYDDSELTNPTAHIIIYQSQFNGRRVLKADSVIIVSRITPVPRFGLMQPTREVDPRYLGQRQYGAISRQKLASQ</sequence>
<evidence type="ECO:0000313" key="1">
    <source>
        <dbReference type="EMBL" id="KAK8063257.1"/>
    </source>
</evidence>
<reference evidence="1 2" key="1">
    <citation type="submission" date="2023-01" db="EMBL/GenBank/DDBJ databases">
        <title>Analysis of 21 Apiospora genomes using comparative genomics revels a genus with tremendous synthesis potential of carbohydrate active enzymes and secondary metabolites.</title>
        <authorList>
            <person name="Sorensen T."/>
        </authorList>
    </citation>
    <scope>NUCLEOTIDE SEQUENCE [LARGE SCALE GENOMIC DNA]</scope>
    <source>
        <strain evidence="1 2">CBS 83171</strain>
    </source>
</reference>